<dbReference type="NCBIfam" id="TIGR00756">
    <property type="entry name" value="PPR"/>
    <property type="match status" value="1"/>
</dbReference>
<dbReference type="InterPro" id="IPR044645">
    <property type="entry name" value="DG1/EMB2279-like"/>
</dbReference>
<keyword evidence="4" id="KW-1185">Reference proteome</keyword>
<sequence length="337" mass="38111">MPSYHSAAVTLGHAGFLKELLKIIECMGEKPAKRIKNMRHKNRDPILQSDVVVFNAVRELLGRAFWEEGKVDEAVKVVRDMEQRGVFGIACVYYELACCLCNNGRWQEAMLEVEKLKKLPRTKPLEVTFTGMIMSSMDGGRVHDCISIFDHIKDHFVLDIGIINAILKVCGSNDMFSEARELFEEIKRAKSDSHHSLDGFGSSLSPDAHTYSTMLETSASALQWEYFEKMLTKKLDYSIFVLSILCLASCSAFYLLEHAFDTMLEAGEIPHPSVLTELICQAIIQHDFERIVGIINTMAHAPFQASKKQWTDLFECNGDRISEESLKELLDALSNFD</sequence>
<keyword evidence="1" id="KW-0677">Repeat</keyword>
<evidence type="ECO:0000313" key="4">
    <source>
        <dbReference type="Proteomes" id="UP000306102"/>
    </source>
</evidence>
<dbReference type="SUPFAM" id="SSF48452">
    <property type="entry name" value="TPR-like"/>
    <property type="match status" value="1"/>
</dbReference>
<evidence type="ECO:0000256" key="2">
    <source>
        <dbReference type="SAM" id="Phobius"/>
    </source>
</evidence>
<organism evidence="3 4">
    <name type="scientific">Camellia sinensis var. sinensis</name>
    <name type="common">China tea</name>
    <dbReference type="NCBI Taxonomy" id="542762"/>
    <lineage>
        <taxon>Eukaryota</taxon>
        <taxon>Viridiplantae</taxon>
        <taxon>Streptophyta</taxon>
        <taxon>Embryophyta</taxon>
        <taxon>Tracheophyta</taxon>
        <taxon>Spermatophyta</taxon>
        <taxon>Magnoliopsida</taxon>
        <taxon>eudicotyledons</taxon>
        <taxon>Gunneridae</taxon>
        <taxon>Pentapetalae</taxon>
        <taxon>asterids</taxon>
        <taxon>Ericales</taxon>
        <taxon>Theaceae</taxon>
        <taxon>Camellia</taxon>
    </lineage>
</organism>
<dbReference type="GO" id="GO:0009507">
    <property type="term" value="C:chloroplast"/>
    <property type="evidence" value="ECO:0007669"/>
    <property type="project" value="TreeGrafter"/>
</dbReference>
<keyword evidence="2" id="KW-0812">Transmembrane</keyword>
<dbReference type="STRING" id="542762.A0A4S4DG81"/>
<feature type="transmembrane region" description="Helical" evidence="2">
    <location>
        <begin position="237"/>
        <end position="256"/>
    </location>
</feature>
<dbReference type="AlphaFoldDB" id="A0A4S4DG81"/>
<keyword evidence="2" id="KW-1133">Transmembrane helix</keyword>
<name>A0A4S4DG81_CAMSN</name>
<dbReference type="EMBL" id="SDRB02011579">
    <property type="protein sequence ID" value="THG00826.1"/>
    <property type="molecule type" value="Genomic_DNA"/>
</dbReference>
<proteinExistence type="predicted"/>
<dbReference type="Proteomes" id="UP000306102">
    <property type="component" value="Unassembled WGS sequence"/>
</dbReference>
<dbReference type="InterPro" id="IPR011990">
    <property type="entry name" value="TPR-like_helical_dom_sf"/>
</dbReference>
<dbReference type="GO" id="GO:0009658">
    <property type="term" value="P:chloroplast organization"/>
    <property type="evidence" value="ECO:0007669"/>
    <property type="project" value="InterPro"/>
</dbReference>
<protein>
    <recommendedName>
        <fullName evidence="5">Pentacotripeptide-repeat region of PRORP domain-containing protein</fullName>
    </recommendedName>
</protein>
<reference evidence="3 4" key="1">
    <citation type="journal article" date="2018" name="Proc. Natl. Acad. Sci. U.S.A.">
        <title>Draft genome sequence of Camellia sinensis var. sinensis provides insights into the evolution of the tea genome and tea quality.</title>
        <authorList>
            <person name="Wei C."/>
            <person name="Yang H."/>
            <person name="Wang S."/>
            <person name="Zhao J."/>
            <person name="Liu C."/>
            <person name="Gao L."/>
            <person name="Xia E."/>
            <person name="Lu Y."/>
            <person name="Tai Y."/>
            <person name="She G."/>
            <person name="Sun J."/>
            <person name="Cao H."/>
            <person name="Tong W."/>
            <person name="Gao Q."/>
            <person name="Li Y."/>
            <person name="Deng W."/>
            <person name="Jiang X."/>
            <person name="Wang W."/>
            <person name="Chen Q."/>
            <person name="Zhang S."/>
            <person name="Li H."/>
            <person name="Wu J."/>
            <person name="Wang P."/>
            <person name="Li P."/>
            <person name="Shi C."/>
            <person name="Zheng F."/>
            <person name="Jian J."/>
            <person name="Huang B."/>
            <person name="Shan D."/>
            <person name="Shi M."/>
            <person name="Fang C."/>
            <person name="Yue Y."/>
            <person name="Li F."/>
            <person name="Li D."/>
            <person name="Wei S."/>
            <person name="Han B."/>
            <person name="Jiang C."/>
            <person name="Yin Y."/>
            <person name="Xia T."/>
            <person name="Zhang Z."/>
            <person name="Bennetzen J.L."/>
            <person name="Zhao S."/>
            <person name="Wan X."/>
        </authorList>
    </citation>
    <scope>NUCLEOTIDE SEQUENCE [LARGE SCALE GENOMIC DNA]</scope>
    <source>
        <strain evidence="4">cv. Shuchazao</strain>
        <tissue evidence="3">Leaf</tissue>
    </source>
</reference>
<evidence type="ECO:0008006" key="5">
    <source>
        <dbReference type="Google" id="ProtNLM"/>
    </source>
</evidence>
<dbReference type="PANTHER" id="PTHR46935">
    <property type="entry name" value="OS01G0674700 PROTEIN"/>
    <property type="match status" value="1"/>
</dbReference>
<gene>
    <name evidence="3" type="ORF">TEA_015037</name>
</gene>
<comment type="caution">
    <text evidence="3">The sequence shown here is derived from an EMBL/GenBank/DDBJ whole genome shotgun (WGS) entry which is preliminary data.</text>
</comment>
<evidence type="ECO:0000313" key="3">
    <source>
        <dbReference type="EMBL" id="THG00826.1"/>
    </source>
</evidence>
<keyword evidence="2" id="KW-0472">Membrane</keyword>
<dbReference type="Gene3D" id="1.25.40.10">
    <property type="entry name" value="Tetratricopeptide repeat domain"/>
    <property type="match status" value="2"/>
</dbReference>
<dbReference type="PANTHER" id="PTHR46935:SF2">
    <property type="entry name" value="PENTACOTRIPEPTIDE-REPEAT REGION OF PRORP DOMAIN-CONTAINING PROTEIN"/>
    <property type="match status" value="1"/>
</dbReference>
<evidence type="ECO:0000256" key="1">
    <source>
        <dbReference type="ARBA" id="ARBA00022737"/>
    </source>
</evidence>
<dbReference type="Pfam" id="PF01535">
    <property type="entry name" value="PPR"/>
    <property type="match status" value="2"/>
</dbReference>
<accession>A0A4S4DG81</accession>
<dbReference type="InterPro" id="IPR002885">
    <property type="entry name" value="PPR_rpt"/>
</dbReference>